<proteinExistence type="predicted"/>
<sequence length="276" mass="30973">MNFIISGSSDPVPAWLQWLEAIGQALGAVGVVIALIAFAYQWYQGKDAREQRAKDEKTDRDRHEAQLAAFRQAEDDRLAAQARRVLVAPVRANVVNPSIWNVTINNWAIDAITIHNAEIIVLDQNGQRVSGGWRLADRVNLAQSMINMFYPEFSAVMDALIAKVNQLFEAIRTGAVSVGESEQAMQELMNNANMQISQQTADALRNQVTHALTVNFTDEWPSVIGPGQFAAMAIHTTKPDYQVHVYLQYEDAFGYIWERTDQQGPKRLRDPFSQQS</sequence>
<evidence type="ECO:0000313" key="3">
    <source>
        <dbReference type="Proteomes" id="UP000036313"/>
    </source>
</evidence>
<dbReference type="PATRIC" id="fig|1807.14.peg.577"/>
<dbReference type="EMBL" id="JYNU01000003">
    <property type="protein sequence ID" value="KMO81340.1"/>
    <property type="molecule type" value="Genomic_DNA"/>
</dbReference>
<keyword evidence="1" id="KW-0812">Transmembrane</keyword>
<comment type="caution">
    <text evidence="2">The sequence shown here is derived from an EMBL/GenBank/DDBJ whole genome shotgun (WGS) entry which is preliminary data.</text>
</comment>
<feature type="transmembrane region" description="Helical" evidence="1">
    <location>
        <begin position="21"/>
        <end position="43"/>
    </location>
</feature>
<gene>
    <name evidence="2" type="ORF">MOBUDSM44075_00567</name>
</gene>
<reference evidence="2 3" key="1">
    <citation type="journal article" date="2015" name="Genome Biol. Evol.">
        <title>Characterization of Three Mycobacterium spp. with Potential Use in Bioremediation by Genome Sequencing and Comparative Genomics.</title>
        <authorList>
            <person name="Das S."/>
            <person name="Pettersson B.M."/>
            <person name="Behra P.R."/>
            <person name="Ramesh M."/>
            <person name="Dasgupta S."/>
            <person name="Bhattacharya A."/>
            <person name="Kirsebom L.A."/>
        </authorList>
    </citation>
    <scope>NUCLEOTIDE SEQUENCE [LARGE SCALE GENOMIC DNA]</scope>
    <source>
        <strain evidence="2 3">DSM 44075</strain>
    </source>
</reference>
<evidence type="ECO:0000256" key="1">
    <source>
        <dbReference type="SAM" id="Phobius"/>
    </source>
</evidence>
<accession>A0A0J6WDJ3</accession>
<dbReference type="Proteomes" id="UP000036313">
    <property type="component" value="Unassembled WGS sequence"/>
</dbReference>
<organism evidence="2 3">
    <name type="scientific">Mycolicibacterium obuense</name>
    <dbReference type="NCBI Taxonomy" id="1807"/>
    <lineage>
        <taxon>Bacteria</taxon>
        <taxon>Bacillati</taxon>
        <taxon>Actinomycetota</taxon>
        <taxon>Actinomycetes</taxon>
        <taxon>Mycobacteriales</taxon>
        <taxon>Mycobacteriaceae</taxon>
        <taxon>Mycolicibacterium</taxon>
    </lineage>
</organism>
<name>A0A0J6WDJ3_9MYCO</name>
<keyword evidence="1" id="KW-1133">Transmembrane helix</keyword>
<evidence type="ECO:0000313" key="2">
    <source>
        <dbReference type="EMBL" id="KMO81340.1"/>
    </source>
</evidence>
<dbReference type="RefSeq" id="WP_131721975.1">
    <property type="nucleotide sequence ID" value="NZ_JYNU01000003.1"/>
</dbReference>
<keyword evidence="1" id="KW-0472">Membrane</keyword>
<protein>
    <submittedName>
        <fullName evidence="2">Uncharacterized protein</fullName>
    </submittedName>
</protein>
<dbReference type="AlphaFoldDB" id="A0A0J6WDJ3"/>